<gene>
    <name evidence="1" type="ORF">HNQ93_002534</name>
</gene>
<accession>A0A7W9T3A5</accession>
<evidence type="ECO:0000313" key="1">
    <source>
        <dbReference type="EMBL" id="MBB6059674.1"/>
    </source>
</evidence>
<dbReference type="AlphaFoldDB" id="A0A7W9T3A5"/>
<dbReference type="EMBL" id="JACHGG010000003">
    <property type="protein sequence ID" value="MBB6059674.1"/>
    <property type="molecule type" value="Genomic_DNA"/>
</dbReference>
<organism evidence="1 2">
    <name type="scientific">Hymenobacter luteus</name>
    <dbReference type="NCBI Taxonomy" id="1411122"/>
    <lineage>
        <taxon>Bacteria</taxon>
        <taxon>Pseudomonadati</taxon>
        <taxon>Bacteroidota</taxon>
        <taxon>Cytophagia</taxon>
        <taxon>Cytophagales</taxon>
        <taxon>Hymenobacteraceae</taxon>
        <taxon>Hymenobacter</taxon>
    </lineage>
</organism>
<proteinExistence type="predicted"/>
<protein>
    <submittedName>
        <fullName evidence="1">Uncharacterized protein</fullName>
    </submittedName>
</protein>
<keyword evidence="2" id="KW-1185">Reference proteome</keyword>
<dbReference type="RefSeq" id="WP_183403870.1">
    <property type="nucleotide sequence ID" value="NZ_JACHGG010000003.1"/>
</dbReference>
<comment type="caution">
    <text evidence="1">The sequence shown here is derived from an EMBL/GenBank/DDBJ whole genome shotgun (WGS) entry which is preliminary data.</text>
</comment>
<evidence type="ECO:0000313" key="2">
    <source>
        <dbReference type="Proteomes" id="UP000532746"/>
    </source>
</evidence>
<dbReference type="Proteomes" id="UP000532746">
    <property type="component" value="Unassembled WGS sequence"/>
</dbReference>
<name>A0A7W9T3A5_9BACT</name>
<reference evidence="1 2" key="1">
    <citation type="submission" date="2020-08" db="EMBL/GenBank/DDBJ databases">
        <title>Genomic Encyclopedia of Type Strains, Phase IV (KMG-IV): sequencing the most valuable type-strain genomes for metagenomic binning, comparative biology and taxonomic classification.</title>
        <authorList>
            <person name="Goeker M."/>
        </authorList>
    </citation>
    <scope>NUCLEOTIDE SEQUENCE [LARGE SCALE GENOMIC DNA]</scope>
    <source>
        <strain evidence="1 2">DSM 26718</strain>
    </source>
</reference>
<sequence length="170" mass="18584">MIETITIRLRPNKPTEGRIRVRLVSVAPGASSGPGAHDLLPDAPVYTAAYLAALPTPLLTLNVADKELRLPPEGVYVLLEGLTTDPAETCVPMTKQDPTPWQIITATEPRNPATHRRTPANKFPAFVFATSLTPVTTVFRHCHHSAWLPRAGYKPGRPDNLDVSLTLRPE</sequence>